<feature type="domain" description="Phosphatidylglycerol lysyltransferase C-terminal" evidence="1">
    <location>
        <begin position="34"/>
        <end position="324"/>
    </location>
</feature>
<dbReference type="Pfam" id="PF09924">
    <property type="entry name" value="LPG_synthase_C"/>
    <property type="match status" value="1"/>
</dbReference>
<dbReference type="RefSeq" id="WP_137013016.1">
    <property type="nucleotide sequence ID" value="NZ_SZPX01000003.1"/>
</dbReference>
<evidence type="ECO:0000313" key="2">
    <source>
        <dbReference type="EMBL" id="TKI70024.1"/>
    </source>
</evidence>
<dbReference type="Gene3D" id="3.40.630.30">
    <property type="match status" value="1"/>
</dbReference>
<dbReference type="Proteomes" id="UP000309561">
    <property type="component" value="Unassembled WGS sequence"/>
</dbReference>
<dbReference type="PANTHER" id="PTHR41373">
    <property type="entry name" value="DUF2156 DOMAIN-CONTAINING PROTEIN"/>
    <property type="match status" value="1"/>
</dbReference>
<gene>
    <name evidence="2" type="ORF">FCU45_05295</name>
</gene>
<comment type="caution">
    <text evidence="2">The sequence shown here is derived from an EMBL/GenBank/DDBJ whole genome shotgun (WGS) entry which is preliminary data.</text>
</comment>
<dbReference type="PANTHER" id="PTHR41373:SF1">
    <property type="entry name" value="PHOSPHATIDYLGLYCEROL LYSYLTRANSFERASE C-TERMINAL DOMAIN-CONTAINING PROTEIN"/>
    <property type="match status" value="1"/>
</dbReference>
<evidence type="ECO:0000259" key="1">
    <source>
        <dbReference type="Pfam" id="PF09924"/>
    </source>
</evidence>
<accession>A0A4U2Z7M5</accession>
<sequence length="326" mass="38186">MGSLTVNKQKLKRFTIATKPVMEEYLAKMDVDLSDYTFAANFIWLANSSGFYAVINKCFCLFVMTGGELTMLLPPIGKKKHITDAIISCFKVMNTNNSSPYYSRIDYVQSSMLEEFVQNTDEAQSMFEMLESYLVEKKLVDYVYEAAALIELRGNSYHTKRTEINKFMKSYPDYVIEQLDSVKHKDEIMHLFNKWVSDRVKYMPKEEAEHFLEGIHQERHAVKQMLKYYEELSLIGLVIYINGELKGFTVGERINKDTATVIIEKTDFEILGCAQFIFREFSKMLKEHYEIVYINVGDDMGFENLRKVKMSYRPFKLVPKYTIYQK</sequence>
<reference evidence="2 3" key="1">
    <citation type="submission" date="2019-04" db="EMBL/GenBank/DDBJ databases">
        <title>Sulfurimonas crateris sp. nov. a facultative anaerobic sulfur-oxidizing chemolithautotrophic bacterium isolated from a terrestrial mud vulcano.</title>
        <authorList>
            <person name="Ratnikova N.M."/>
            <person name="Slobodkin A.I."/>
            <person name="Merkel A.Y."/>
            <person name="Novikov A."/>
            <person name="Bonch-Osmolovskaya E.A."/>
            <person name="Slobodkina G.B."/>
        </authorList>
    </citation>
    <scope>NUCLEOTIDE SEQUENCE [LARGE SCALE GENOMIC DNA]</scope>
    <source>
        <strain evidence="2 3">SN118</strain>
    </source>
</reference>
<dbReference type="AlphaFoldDB" id="A0A4U2Z7M5"/>
<dbReference type="OrthoDB" id="9765580at2"/>
<protein>
    <submittedName>
        <fullName evidence="2">DUF2156 domain-containing protein</fullName>
    </submittedName>
</protein>
<dbReference type="InterPro" id="IPR016732">
    <property type="entry name" value="UCP018688"/>
</dbReference>
<name>A0A4U2Z7M5_9BACT</name>
<dbReference type="SUPFAM" id="SSF55729">
    <property type="entry name" value="Acyl-CoA N-acyltransferases (Nat)"/>
    <property type="match status" value="2"/>
</dbReference>
<dbReference type="InterPro" id="IPR016181">
    <property type="entry name" value="Acyl_CoA_acyltransferase"/>
</dbReference>
<proteinExistence type="predicted"/>
<dbReference type="PIRSF" id="PIRSF018688">
    <property type="entry name" value="UCP018688"/>
    <property type="match status" value="1"/>
</dbReference>
<dbReference type="InterPro" id="IPR024320">
    <property type="entry name" value="LPG_synthase_C"/>
</dbReference>
<organism evidence="2 3">
    <name type="scientific">Sulfurimonas crateris</name>
    <dbReference type="NCBI Taxonomy" id="2574727"/>
    <lineage>
        <taxon>Bacteria</taxon>
        <taxon>Pseudomonadati</taxon>
        <taxon>Campylobacterota</taxon>
        <taxon>Epsilonproteobacteria</taxon>
        <taxon>Campylobacterales</taxon>
        <taxon>Sulfurimonadaceae</taxon>
        <taxon>Sulfurimonas</taxon>
    </lineage>
</organism>
<dbReference type="EMBL" id="SZPX01000003">
    <property type="protein sequence ID" value="TKI70024.1"/>
    <property type="molecule type" value="Genomic_DNA"/>
</dbReference>
<keyword evidence="3" id="KW-1185">Reference proteome</keyword>
<evidence type="ECO:0000313" key="3">
    <source>
        <dbReference type="Proteomes" id="UP000309561"/>
    </source>
</evidence>